<gene>
    <name evidence="16" type="ORF">C2S53_009054</name>
</gene>
<feature type="signal peptide" evidence="14">
    <location>
        <begin position="1"/>
        <end position="28"/>
    </location>
</feature>
<evidence type="ECO:0000256" key="4">
    <source>
        <dbReference type="ARBA" id="ARBA00022692"/>
    </source>
</evidence>
<dbReference type="InterPro" id="IPR024788">
    <property type="entry name" value="Malectin-like_Carb-bd_dom"/>
</dbReference>
<evidence type="ECO:0000256" key="2">
    <source>
        <dbReference type="ARBA" id="ARBA00022527"/>
    </source>
</evidence>
<keyword evidence="8 12" id="KW-0067">ATP-binding</keyword>
<accession>A0AAD4IXC7</accession>
<reference evidence="16 17" key="1">
    <citation type="journal article" date="2021" name="Nat. Commun.">
        <title>Incipient diploidization of the medicinal plant Perilla within 10,000 years.</title>
        <authorList>
            <person name="Zhang Y."/>
            <person name="Shen Q."/>
            <person name="Leng L."/>
            <person name="Zhang D."/>
            <person name="Chen S."/>
            <person name="Shi Y."/>
            <person name="Ning Z."/>
            <person name="Chen S."/>
        </authorList>
    </citation>
    <scope>NUCLEOTIDE SEQUENCE [LARGE SCALE GENOMIC DNA]</scope>
    <source>
        <strain evidence="17">cv. PC099</strain>
    </source>
</reference>
<dbReference type="AlphaFoldDB" id="A0AAD4IXC7"/>
<keyword evidence="2" id="KW-0723">Serine/threonine-protein kinase</keyword>
<dbReference type="Pfam" id="PF12819">
    <property type="entry name" value="Malectin_like"/>
    <property type="match status" value="1"/>
</dbReference>
<keyword evidence="7" id="KW-0418">Kinase</keyword>
<evidence type="ECO:0000256" key="10">
    <source>
        <dbReference type="ARBA" id="ARBA00023136"/>
    </source>
</evidence>
<keyword evidence="6 12" id="KW-0547">Nucleotide-binding</keyword>
<evidence type="ECO:0000259" key="15">
    <source>
        <dbReference type="PROSITE" id="PS50011"/>
    </source>
</evidence>
<evidence type="ECO:0000256" key="13">
    <source>
        <dbReference type="SAM" id="Phobius"/>
    </source>
</evidence>
<evidence type="ECO:0000256" key="8">
    <source>
        <dbReference type="ARBA" id="ARBA00022840"/>
    </source>
</evidence>
<feature type="transmembrane region" description="Helical" evidence="13">
    <location>
        <begin position="414"/>
        <end position="440"/>
    </location>
</feature>
<evidence type="ECO:0000256" key="11">
    <source>
        <dbReference type="ARBA" id="ARBA00023180"/>
    </source>
</evidence>
<dbReference type="PANTHER" id="PTHR45631">
    <property type="entry name" value="OS07G0107800 PROTEIN-RELATED"/>
    <property type="match status" value="1"/>
</dbReference>
<dbReference type="GO" id="GO:0004674">
    <property type="term" value="F:protein serine/threonine kinase activity"/>
    <property type="evidence" value="ECO:0007669"/>
    <property type="project" value="UniProtKB-KW"/>
</dbReference>
<dbReference type="PROSITE" id="PS00107">
    <property type="entry name" value="PROTEIN_KINASE_ATP"/>
    <property type="match status" value="1"/>
</dbReference>
<evidence type="ECO:0000313" key="17">
    <source>
        <dbReference type="Proteomes" id="UP001190926"/>
    </source>
</evidence>
<feature type="chain" id="PRO_5041988509" description="Protein kinase domain-containing protein" evidence="14">
    <location>
        <begin position="29"/>
        <end position="838"/>
    </location>
</feature>
<evidence type="ECO:0000256" key="12">
    <source>
        <dbReference type="PROSITE-ProRule" id="PRU10141"/>
    </source>
</evidence>
<evidence type="ECO:0000256" key="5">
    <source>
        <dbReference type="ARBA" id="ARBA00022729"/>
    </source>
</evidence>
<keyword evidence="17" id="KW-1185">Reference proteome</keyword>
<comment type="caution">
    <text evidence="16">The sequence shown here is derived from an EMBL/GenBank/DDBJ whole genome shotgun (WGS) entry which is preliminary data.</text>
</comment>
<evidence type="ECO:0000256" key="1">
    <source>
        <dbReference type="ARBA" id="ARBA00004479"/>
    </source>
</evidence>
<evidence type="ECO:0000256" key="7">
    <source>
        <dbReference type="ARBA" id="ARBA00022777"/>
    </source>
</evidence>
<evidence type="ECO:0000256" key="3">
    <source>
        <dbReference type="ARBA" id="ARBA00022679"/>
    </source>
</evidence>
<dbReference type="SUPFAM" id="SSF56112">
    <property type="entry name" value="Protein kinase-like (PK-like)"/>
    <property type="match status" value="1"/>
</dbReference>
<keyword evidence="5 14" id="KW-0732">Signal</keyword>
<dbReference type="Proteomes" id="UP001190926">
    <property type="component" value="Unassembled WGS sequence"/>
</dbReference>
<dbReference type="Gene3D" id="1.10.510.10">
    <property type="entry name" value="Transferase(Phosphotransferase) domain 1"/>
    <property type="match status" value="1"/>
</dbReference>
<dbReference type="PROSITE" id="PS00108">
    <property type="entry name" value="PROTEIN_KINASE_ST"/>
    <property type="match status" value="1"/>
</dbReference>
<name>A0AAD4IXC7_PERFH</name>
<dbReference type="EMBL" id="SDAM02000986">
    <property type="protein sequence ID" value="KAH6823259.1"/>
    <property type="molecule type" value="Genomic_DNA"/>
</dbReference>
<evidence type="ECO:0000256" key="14">
    <source>
        <dbReference type="SAM" id="SignalP"/>
    </source>
</evidence>
<protein>
    <recommendedName>
        <fullName evidence="15">Protein kinase domain-containing protein</fullName>
    </recommendedName>
</protein>
<dbReference type="GO" id="GO:0016020">
    <property type="term" value="C:membrane"/>
    <property type="evidence" value="ECO:0007669"/>
    <property type="project" value="UniProtKB-SubCell"/>
</dbReference>
<dbReference type="Gene3D" id="2.60.120.430">
    <property type="entry name" value="Galactose-binding lectin"/>
    <property type="match status" value="2"/>
</dbReference>
<dbReference type="FunFam" id="2.60.120.430:FF:000013">
    <property type="entry name" value="Putative receptor-like protein kinase"/>
    <property type="match status" value="1"/>
</dbReference>
<dbReference type="InterPro" id="IPR001245">
    <property type="entry name" value="Ser-Thr/Tyr_kinase_cat_dom"/>
</dbReference>
<dbReference type="InterPro" id="IPR008271">
    <property type="entry name" value="Ser/Thr_kinase_AS"/>
</dbReference>
<feature type="binding site" evidence="12">
    <location>
        <position position="527"/>
    </location>
    <ligand>
        <name>ATP</name>
        <dbReference type="ChEBI" id="CHEBI:30616"/>
    </ligand>
</feature>
<dbReference type="Gene3D" id="3.30.200.20">
    <property type="entry name" value="Phosphorylase Kinase, domain 1"/>
    <property type="match status" value="1"/>
</dbReference>
<keyword evidence="9 13" id="KW-1133">Transmembrane helix</keyword>
<proteinExistence type="predicted"/>
<evidence type="ECO:0000256" key="6">
    <source>
        <dbReference type="ARBA" id="ARBA00022741"/>
    </source>
</evidence>
<evidence type="ECO:0000256" key="9">
    <source>
        <dbReference type="ARBA" id="ARBA00022989"/>
    </source>
</evidence>
<dbReference type="InterPro" id="IPR017441">
    <property type="entry name" value="Protein_kinase_ATP_BS"/>
</dbReference>
<dbReference type="InterPro" id="IPR000719">
    <property type="entry name" value="Prot_kinase_dom"/>
</dbReference>
<dbReference type="SMART" id="SM00220">
    <property type="entry name" value="S_TKc"/>
    <property type="match status" value="1"/>
</dbReference>
<dbReference type="FunFam" id="1.10.510.10:FF:000252">
    <property type="entry name" value="Receptor-like protein kinase FERONIA"/>
    <property type="match status" value="1"/>
</dbReference>
<dbReference type="GO" id="GO:0005524">
    <property type="term" value="F:ATP binding"/>
    <property type="evidence" value="ECO:0007669"/>
    <property type="project" value="UniProtKB-UniRule"/>
</dbReference>
<dbReference type="InterPro" id="IPR011009">
    <property type="entry name" value="Kinase-like_dom_sf"/>
</dbReference>
<keyword evidence="3" id="KW-0808">Transferase</keyword>
<sequence>MDNSLSLKLNTISSLLLLLSSLSLSSTAYTIPPQYFINCGSPSSTKLYGLQTFVGDENSGVISSGNTSPVENSTSSNTEIYQTARIFRNPSVYELDIAQNGTHVVRFHFFPFSALGNLSDARFSVEASIFKVLSNFSFQNSSNYSNFPIIEEFLITIPVGKLRIRFLPDDETNSFAFVNAMEVFIAPPDLIRDATIGVSREGREANDDSRLLFLLSSALHIIHRINVGGENITSNSDKLYRNWIPDDNYLLNKEIAKNSVPYGGRLSNEYSMELELVAPSSVYITAKEFSASDDDQLNSSSRIQWRFDVKKGATHLVRLHFCDIVSTTANEFLRFNLFINSNFTHQVYPYDHGSRTAAPFYIDFKVDSDDSGFMNISVGPKNDSRPPTAFLNGLEIFELLTELGSESNTTKRSLVLIVTGSCIGGLIFVVVCLIMLYFVFRKRKWKPADQTFNHPVAPLYVGSTHSKSSDKTVSGSSHDQLNLGLKLSFSEIVYATKNFDTKLVIGEGGFGKVYKGMLRNGIKVAVKRSEAGHGQGIHEFQTEIIVLSKIRYQHLVSLIGYCDEGDEMILVYEFMEKGTLREHLYVVEGETGKSNPVSELSWEERLGICIGAAKGIHYLHTGSSVAIIHRDIKSTNILLDSDYVAKVADFGLSRSGPADDQTHVSTAVKGSFGYLDPDYFRCLQLSQKSDVYSFGVVLLEVVCARPVIDQLLQREEVSLAEWGMCWQRKGELEKIVDGMLVGKINPNSLRKFGETVEKCLEEYGGDRPNMVDVLWDLEYCLQLQHTAIVRAPYEDTTTDVALGLGIQMNVLQRLPSHSISMGNHSCSFSESIDHVREL</sequence>
<comment type="subcellular location">
    <subcellularLocation>
        <location evidence="1">Membrane</location>
        <topology evidence="1">Single-pass type I membrane protein</topology>
    </subcellularLocation>
</comment>
<dbReference type="FunFam" id="3.30.200.20:FF:000039">
    <property type="entry name" value="receptor-like protein kinase FERONIA"/>
    <property type="match status" value="1"/>
</dbReference>
<feature type="domain" description="Protein kinase" evidence="15">
    <location>
        <begin position="499"/>
        <end position="788"/>
    </location>
</feature>
<keyword evidence="4 13" id="KW-0812">Transmembrane</keyword>
<organism evidence="16 17">
    <name type="scientific">Perilla frutescens var. hirtella</name>
    <name type="common">Perilla citriodora</name>
    <name type="synonym">Perilla setoyensis</name>
    <dbReference type="NCBI Taxonomy" id="608512"/>
    <lineage>
        <taxon>Eukaryota</taxon>
        <taxon>Viridiplantae</taxon>
        <taxon>Streptophyta</taxon>
        <taxon>Embryophyta</taxon>
        <taxon>Tracheophyta</taxon>
        <taxon>Spermatophyta</taxon>
        <taxon>Magnoliopsida</taxon>
        <taxon>eudicotyledons</taxon>
        <taxon>Gunneridae</taxon>
        <taxon>Pentapetalae</taxon>
        <taxon>asterids</taxon>
        <taxon>lamiids</taxon>
        <taxon>Lamiales</taxon>
        <taxon>Lamiaceae</taxon>
        <taxon>Nepetoideae</taxon>
        <taxon>Elsholtzieae</taxon>
        <taxon>Perilla</taxon>
    </lineage>
</organism>
<dbReference type="PANTHER" id="PTHR45631:SF207">
    <property type="entry name" value="LRR RECEPTOR-LIKE SERINE_THREONINE-PROTEIN KINASE MEE39-RELATED"/>
    <property type="match status" value="1"/>
</dbReference>
<keyword evidence="10 13" id="KW-0472">Membrane</keyword>
<keyword evidence="11" id="KW-0325">Glycoprotein</keyword>
<evidence type="ECO:0000313" key="16">
    <source>
        <dbReference type="EMBL" id="KAH6823259.1"/>
    </source>
</evidence>
<dbReference type="Pfam" id="PF07714">
    <property type="entry name" value="PK_Tyr_Ser-Thr"/>
    <property type="match status" value="1"/>
</dbReference>
<dbReference type="PROSITE" id="PS50011">
    <property type="entry name" value="PROTEIN_KINASE_DOM"/>
    <property type="match status" value="1"/>
</dbReference>